<feature type="compositionally biased region" description="Acidic residues" evidence="1">
    <location>
        <begin position="816"/>
        <end position="828"/>
    </location>
</feature>
<feature type="region of interest" description="Disordered" evidence="1">
    <location>
        <begin position="231"/>
        <end position="252"/>
    </location>
</feature>
<feature type="compositionally biased region" description="Low complexity" evidence="1">
    <location>
        <begin position="767"/>
        <end position="785"/>
    </location>
</feature>
<dbReference type="AlphaFoldDB" id="A0A9P7KD01"/>
<dbReference type="OrthoDB" id="436852at2759"/>
<protein>
    <submittedName>
        <fullName evidence="2">Uncharacterized protein</fullName>
    </submittedName>
</protein>
<reference evidence="2" key="2">
    <citation type="submission" date="2021-10" db="EMBL/GenBank/DDBJ databases">
        <title>Phylogenomics reveals ancestral predisposition of the termite-cultivated fungus Termitomyces towards a domesticated lifestyle.</title>
        <authorList>
            <person name="Auxier B."/>
            <person name="Grum-Grzhimaylo A."/>
            <person name="Cardenas M.E."/>
            <person name="Lodge J.D."/>
            <person name="Laessoe T."/>
            <person name="Pedersen O."/>
            <person name="Smith M.E."/>
            <person name="Kuyper T.W."/>
            <person name="Franco-Molano E.A."/>
            <person name="Baroni T.J."/>
            <person name="Aanen D.K."/>
        </authorList>
    </citation>
    <scope>NUCLEOTIDE SEQUENCE</scope>
    <source>
        <strain evidence="2">AP01</strain>
        <tissue evidence="2">Mycelium</tissue>
    </source>
</reference>
<feature type="region of interest" description="Disordered" evidence="1">
    <location>
        <begin position="1"/>
        <end position="27"/>
    </location>
</feature>
<feature type="region of interest" description="Disordered" evidence="1">
    <location>
        <begin position="191"/>
        <end position="211"/>
    </location>
</feature>
<dbReference type="Proteomes" id="UP000775547">
    <property type="component" value="Unassembled WGS sequence"/>
</dbReference>
<feature type="compositionally biased region" description="Low complexity" evidence="1">
    <location>
        <begin position="793"/>
        <end position="815"/>
    </location>
</feature>
<organism evidence="2 3">
    <name type="scientific">Asterophora parasitica</name>
    <dbReference type="NCBI Taxonomy" id="117018"/>
    <lineage>
        <taxon>Eukaryota</taxon>
        <taxon>Fungi</taxon>
        <taxon>Dikarya</taxon>
        <taxon>Basidiomycota</taxon>
        <taxon>Agaricomycotina</taxon>
        <taxon>Agaricomycetes</taxon>
        <taxon>Agaricomycetidae</taxon>
        <taxon>Agaricales</taxon>
        <taxon>Tricholomatineae</taxon>
        <taxon>Lyophyllaceae</taxon>
        <taxon>Asterophora</taxon>
    </lineage>
</organism>
<feature type="region of interest" description="Disordered" evidence="1">
    <location>
        <begin position="387"/>
        <end position="833"/>
    </location>
</feature>
<feature type="compositionally biased region" description="Low complexity" evidence="1">
    <location>
        <begin position="554"/>
        <end position="570"/>
    </location>
</feature>
<feature type="compositionally biased region" description="Low complexity" evidence="1">
    <location>
        <begin position="723"/>
        <end position="759"/>
    </location>
</feature>
<proteinExistence type="predicted"/>
<feature type="region of interest" description="Disordered" evidence="1">
    <location>
        <begin position="297"/>
        <end position="359"/>
    </location>
</feature>
<feature type="compositionally biased region" description="Polar residues" evidence="1">
    <location>
        <begin position="592"/>
        <end position="603"/>
    </location>
</feature>
<feature type="compositionally biased region" description="Pro residues" evidence="1">
    <location>
        <begin position="451"/>
        <end position="481"/>
    </location>
</feature>
<comment type="caution">
    <text evidence="2">The sequence shown here is derived from an EMBL/GenBank/DDBJ whole genome shotgun (WGS) entry which is preliminary data.</text>
</comment>
<feature type="compositionally biased region" description="Acidic residues" evidence="1">
    <location>
        <begin position="302"/>
        <end position="313"/>
    </location>
</feature>
<keyword evidence="3" id="KW-1185">Reference proteome</keyword>
<feature type="compositionally biased region" description="Pro residues" evidence="1">
    <location>
        <begin position="8"/>
        <end position="19"/>
    </location>
</feature>
<name>A0A9P7KD01_9AGAR</name>
<feature type="compositionally biased region" description="Basic and acidic residues" evidence="1">
    <location>
        <begin position="941"/>
        <end position="957"/>
    </location>
</feature>
<reference evidence="2" key="1">
    <citation type="submission" date="2020-07" db="EMBL/GenBank/DDBJ databases">
        <authorList>
            <person name="Nieuwenhuis M."/>
            <person name="Van De Peppel L.J.J."/>
        </authorList>
    </citation>
    <scope>NUCLEOTIDE SEQUENCE</scope>
    <source>
        <strain evidence="2">AP01</strain>
        <tissue evidence="2">Mycelium</tissue>
    </source>
</reference>
<feature type="region of interest" description="Disordered" evidence="1">
    <location>
        <begin position="900"/>
        <end position="985"/>
    </location>
</feature>
<gene>
    <name evidence="2" type="ORF">DXG03_007937</name>
</gene>
<dbReference type="EMBL" id="JABCKV010000061">
    <property type="protein sequence ID" value="KAG5644714.1"/>
    <property type="molecule type" value="Genomic_DNA"/>
</dbReference>
<sequence length="1047" mass="112540">MQAHTYAPHPPHPQAPPPASYSAAQRPDPTDAFVNKLITALVPVLSAQNKSVSARIGALETGLDEKLAGHVHALKDDAASRTKELAEAMSKAHSMQQAVTKALGSRVEKLEKDIASAFNRKDNSSLASRLDAILFTVEELSERAKDPQAIVPDQPETVLVTTPKQYADAAIETETAPVIAVEQPIYSEVSVGSNSPIPKTPRRNPEPTTRSFAVGPMRQAYFRIGTDVQTPLPPKPPPQYKSFGAATSPPTDLLRLSMTSSGRYSSEGMTIAYPEMKAVVEGVVSIIPRLEPNRIEAAHSEAEDEDEEEDELEYPLSPGNDGSVQRLSLDEDNLEYPGSPGHDDVQMRSLGEDDVGYPGSPGNITGVQMRSLFSSFPTISRSLSAADWSDEERHTEEDSELPVFHPDTLPSIAKQYSAISNERDSSSDGTVASLRHDALGDAHAGPRSSSPQPPILPFHPRPSVSPLPSPASSPSPSPVPTPRRKAPPKIVSSPIEDDEELSSAGLVSSALREVSSPMKEQTKLAAPTLDSTYAAPVSSPEYEPPSPVRATSISSPAPVTQSQSQPQSQAVRRDARPEENNVIPDSEDESELSVTRLITQTFENLEELQPEAEAGSAEHVPLFLPSLSQEDSPPTTPVRSPKKIKRVVSSRSSSDSHYSFAANPKPTGTVSPIKRILSSGTNVPGSIKKPSLSQSQFKVTTNTSTTSTPIVPIVASPSPKPQPSSASTNSFTPAAAPRPKPRPSSSSTNSFAPTVSAVSVPPPKPQPSSSSTNSFTPTTTSAATRPRPRPVPKKVWAPSSPIYISSRSPSPLSDLSESESESGSDSDSDDVHIVPVKKTTLVTTNNAKAKVAPAPASTFASAGKAPRINLKDKILKLTDASRNDTSAAVTRVKKRKIKVPTSLEAMEPPLKHARQRVDDSAHAYGESSMREKKKAVSSGNGKEREREETRRRKEKSSTESGKCVSERVRQKAPSQTCEWPPKNVTSDKKFNQLECTWEEEDGMSDPLSFIQRFNEAALKEGVNPEVDQHSTILLREAIKGGWKDPNA</sequence>
<evidence type="ECO:0000313" key="3">
    <source>
        <dbReference type="Proteomes" id="UP000775547"/>
    </source>
</evidence>
<accession>A0A9P7KD01</accession>
<evidence type="ECO:0000313" key="2">
    <source>
        <dbReference type="EMBL" id="KAG5644714.1"/>
    </source>
</evidence>
<evidence type="ECO:0000256" key="1">
    <source>
        <dbReference type="SAM" id="MobiDB-lite"/>
    </source>
</evidence>